<accession>A0A9P3GZ22</accession>
<dbReference type="EMBL" id="BQFW01000001">
    <property type="protein sequence ID" value="GJJ67711.1"/>
    <property type="molecule type" value="Genomic_DNA"/>
</dbReference>
<reference evidence="1" key="1">
    <citation type="submission" date="2021-11" db="EMBL/GenBank/DDBJ databases">
        <authorList>
            <person name="Herlambang A."/>
            <person name="Guo Y."/>
            <person name="Takashima Y."/>
            <person name="Nishizawa T."/>
        </authorList>
    </citation>
    <scope>NUCLEOTIDE SEQUENCE</scope>
    <source>
        <strain evidence="1">E1425</strain>
    </source>
</reference>
<evidence type="ECO:0000313" key="2">
    <source>
        <dbReference type="Proteomes" id="UP000827284"/>
    </source>
</evidence>
<sequence>MLDQNIEHMELRRVPKEKTYTCTDEEVPTEEGEALGSTKCREKPAIVIDFLSAGEADGETRTTCLHQQKVIDAINDTSSGIRHEQQEIRPSPMMFTFRPSNYKM</sequence>
<comment type="caution">
    <text evidence="1">The sequence shown here is derived from an EMBL/GenBank/DDBJ whole genome shotgun (WGS) entry which is preliminary data.</text>
</comment>
<protein>
    <submittedName>
        <fullName evidence="1">Uncharacterized protein</fullName>
    </submittedName>
</protein>
<gene>
    <name evidence="1" type="ORF">EMPS_00057</name>
</gene>
<keyword evidence="2" id="KW-1185">Reference proteome</keyword>
<organism evidence="1 2">
    <name type="scientific">Entomortierella parvispora</name>
    <dbReference type="NCBI Taxonomy" id="205924"/>
    <lineage>
        <taxon>Eukaryota</taxon>
        <taxon>Fungi</taxon>
        <taxon>Fungi incertae sedis</taxon>
        <taxon>Mucoromycota</taxon>
        <taxon>Mortierellomycotina</taxon>
        <taxon>Mortierellomycetes</taxon>
        <taxon>Mortierellales</taxon>
        <taxon>Mortierellaceae</taxon>
        <taxon>Entomortierella</taxon>
    </lineage>
</organism>
<dbReference type="AlphaFoldDB" id="A0A9P3GZ22"/>
<evidence type="ECO:0000313" key="1">
    <source>
        <dbReference type="EMBL" id="GJJ67711.1"/>
    </source>
</evidence>
<dbReference type="Proteomes" id="UP000827284">
    <property type="component" value="Unassembled WGS sequence"/>
</dbReference>
<reference evidence="1" key="2">
    <citation type="journal article" date="2022" name="Microbiol. Resour. Announc.">
        <title>Whole-Genome Sequence of Entomortierella parvispora E1425, a Mucoromycotan Fungus Associated with Burkholderiaceae-Related Endosymbiotic Bacteria.</title>
        <authorList>
            <person name="Herlambang A."/>
            <person name="Guo Y."/>
            <person name="Takashima Y."/>
            <person name="Narisawa K."/>
            <person name="Ohta H."/>
            <person name="Nishizawa T."/>
        </authorList>
    </citation>
    <scope>NUCLEOTIDE SEQUENCE</scope>
    <source>
        <strain evidence="1">E1425</strain>
    </source>
</reference>
<proteinExistence type="predicted"/>
<name>A0A9P3GZ22_9FUNG</name>